<sequence length="78" mass="9008">MGDGKPERGSPSLSVVYSIDLPTENFYNDMKKEYPSLAKYTSLCYTNTVYNNINDIKNICKRILRYLENNTAWSDKDS</sequence>
<evidence type="ECO:0000313" key="2">
    <source>
        <dbReference type="Proteomes" id="UP000243200"/>
    </source>
</evidence>
<dbReference type="Proteomes" id="UP000243200">
    <property type="component" value="Unassembled WGS sequence"/>
</dbReference>
<protein>
    <recommendedName>
        <fullName evidence="3">PIR protein</fullName>
    </recommendedName>
</protein>
<evidence type="ECO:0008006" key="3">
    <source>
        <dbReference type="Google" id="ProtNLM"/>
    </source>
</evidence>
<proteinExistence type="predicted"/>
<dbReference type="EMBL" id="FLRJ01000682">
    <property type="protein sequence ID" value="SBT74327.1"/>
    <property type="molecule type" value="Genomic_DNA"/>
</dbReference>
<dbReference type="AlphaFoldDB" id="A0A1C3KK67"/>
<organism evidence="1 2">
    <name type="scientific">Plasmodium ovale</name>
    <name type="common">malaria parasite P. ovale</name>
    <dbReference type="NCBI Taxonomy" id="36330"/>
    <lineage>
        <taxon>Eukaryota</taxon>
        <taxon>Sar</taxon>
        <taxon>Alveolata</taxon>
        <taxon>Apicomplexa</taxon>
        <taxon>Aconoidasida</taxon>
        <taxon>Haemosporida</taxon>
        <taxon>Plasmodiidae</taxon>
        <taxon>Plasmodium</taxon>
        <taxon>Plasmodium (Plasmodium)</taxon>
    </lineage>
</organism>
<gene>
    <name evidence="1" type="primary">PowCR01_000206000</name>
    <name evidence="1" type="ORF">POWCR01_000206000</name>
</gene>
<reference evidence="1 2" key="1">
    <citation type="submission" date="2016-06" db="EMBL/GenBank/DDBJ databases">
        <authorList>
            <consortium name="Pathogen Informatics"/>
        </authorList>
    </citation>
    <scope>NUCLEOTIDE SEQUENCE [LARGE SCALE GENOMIC DNA]</scope>
</reference>
<evidence type="ECO:0000313" key="1">
    <source>
        <dbReference type="EMBL" id="SBT74327.1"/>
    </source>
</evidence>
<name>A0A1C3KK67_PLAOA</name>
<accession>A0A1C3KK67</accession>
<dbReference type="VEuPathDB" id="PlasmoDB:POWCR01_000206000"/>